<dbReference type="Gramene" id="Pp3c27_1960V3.1">
    <property type="protein sequence ID" value="Pp3c27_1960V3.1"/>
    <property type="gene ID" value="Pp3c27_1960"/>
</dbReference>
<dbReference type="GO" id="GO:0005975">
    <property type="term" value="P:carbohydrate metabolic process"/>
    <property type="evidence" value="ECO:0007669"/>
    <property type="project" value="InterPro"/>
</dbReference>
<evidence type="ECO:0000256" key="16">
    <source>
        <dbReference type="RuleBase" id="RU004336"/>
    </source>
</evidence>
<dbReference type="EnsemblPlants" id="Pp3c27_1960V3.2">
    <property type="protein sequence ID" value="Pp3c27_1960V3.2"/>
    <property type="gene ID" value="Pp3c27_1960"/>
</dbReference>
<evidence type="ECO:0000313" key="20">
    <source>
        <dbReference type="EnsemblPlants" id="Pp3c27_1960V3.1"/>
    </source>
</evidence>
<keyword evidence="7 17" id="KW-0732">Signal</keyword>
<keyword evidence="8 16" id="KW-0378">Hydrolase</keyword>
<dbReference type="FunCoup" id="A0A2K1IA98">
    <property type="interactions" value="538"/>
</dbReference>
<dbReference type="EMBL" id="ABEU02000027">
    <property type="protein sequence ID" value="PNR26201.1"/>
    <property type="molecule type" value="Genomic_DNA"/>
</dbReference>
<evidence type="ECO:0000256" key="8">
    <source>
        <dbReference type="ARBA" id="ARBA00022801"/>
    </source>
</evidence>
<dbReference type="Gene3D" id="3.20.20.80">
    <property type="entry name" value="Glycosidases"/>
    <property type="match status" value="1"/>
</dbReference>
<keyword evidence="12" id="KW-0325">Glycoprotein</keyword>
<evidence type="ECO:0000259" key="18">
    <source>
        <dbReference type="SMART" id="SM00768"/>
    </source>
</evidence>
<dbReference type="Proteomes" id="UP000006727">
    <property type="component" value="Chromosome 27"/>
</dbReference>
<dbReference type="STRING" id="3218.A0A2K1IA98"/>
<evidence type="ECO:0000256" key="2">
    <source>
        <dbReference type="ARBA" id="ARBA00004236"/>
    </source>
</evidence>
<feature type="chain" id="PRO_5043157887" description="glucan endo-1,3-beta-D-glucosidase" evidence="17">
    <location>
        <begin position="37"/>
        <end position="511"/>
    </location>
</feature>
<name>A0A2K1IA98_PHYPA</name>
<reference evidence="19 21" key="1">
    <citation type="journal article" date="2008" name="Science">
        <title>The Physcomitrella genome reveals evolutionary insights into the conquest of land by plants.</title>
        <authorList>
            <person name="Rensing S."/>
            <person name="Lang D."/>
            <person name="Zimmer A."/>
            <person name="Terry A."/>
            <person name="Salamov A."/>
            <person name="Shapiro H."/>
            <person name="Nishiyama T."/>
            <person name="Perroud P.-F."/>
            <person name="Lindquist E."/>
            <person name="Kamisugi Y."/>
            <person name="Tanahashi T."/>
            <person name="Sakakibara K."/>
            <person name="Fujita T."/>
            <person name="Oishi K."/>
            <person name="Shin-I T."/>
            <person name="Kuroki Y."/>
            <person name="Toyoda A."/>
            <person name="Suzuki Y."/>
            <person name="Hashimoto A."/>
            <person name="Yamaguchi K."/>
            <person name="Sugano A."/>
            <person name="Kohara Y."/>
            <person name="Fujiyama A."/>
            <person name="Anterola A."/>
            <person name="Aoki S."/>
            <person name="Ashton N."/>
            <person name="Barbazuk W.B."/>
            <person name="Barker E."/>
            <person name="Bennetzen J."/>
            <person name="Bezanilla M."/>
            <person name="Blankenship R."/>
            <person name="Cho S.H."/>
            <person name="Dutcher S."/>
            <person name="Estelle M."/>
            <person name="Fawcett J.A."/>
            <person name="Gundlach H."/>
            <person name="Hanada K."/>
            <person name="Heyl A."/>
            <person name="Hicks K.A."/>
            <person name="Hugh J."/>
            <person name="Lohr M."/>
            <person name="Mayer K."/>
            <person name="Melkozernov A."/>
            <person name="Murata T."/>
            <person name="Nelson D."/>
            <person name="Pils B."/>
            <person name="Prigge M."/>
            <person name="Reiss B."/>
            <person name="Renner T."/>
            <person name="Rombauts S."/>
            <person name="Rushton P."/>
            <person name="Sanderfoot A."/>
            <person name="Schween G."/>
            <person name="Shiu S.-H."/>
            <person name="Stueber K."/>
            <person name="Theodoulou F.L."/>
            <person name="Tu H."/>
            <person name="Van de Peer Y."/>
            <person name="Verrier P.J."/>
            <person name="Waters E."/>
            <person name="Wood A."/>
            <person name="Yang L."/>
            <person name="Cove D."/>
            <person name="Cuming A."/>
            <person name="Hasebe M."/>
            <person name="Lucas S."/>
            <person name="Mishler D.B."/>
            <person name="Reski R."/>
            <person name="Grigoriev I."/>
            <person name="Quatrano R.S."/>
            <person name="Boore J.L."/>
        </authorList>
    </citation>
    <scope>NUCLEOTIDE SEQUENCE [LARGE SCALE GENOMIC DNA]</scope>
    <source>
        <strain evidence="20 21">cv. Gransden 2004</strain>
    </source>
</reference>
<keyword evidence="14 16" id="KW-0326">Glycosidase</keyword>
<dbReference type="GO" id="GO:0005886">
    <property type="term" value="C:plasma membrane"/>
    <property type="evidence" value="ECO:0000318"/>
    <property type="project" value="GO_Central"/>
</dbReference>
<dbReference type="Pfam" id="PF07983">
    <property type="entry name" value="X8"/>
    <property type="match status" value="1"/>
</dbReference>
<keyword evidence="6" id="KW-1003">Cell membrane</keyword>
<comment type="similarity">
    <text evidence="4 15">Belongs to the glycosyl hydrolase 17 family.</text>
</comment>
<proteinExistence type="inferred from homology"/>
<evidence type="ECO:0000313" key="19">
    <source>
        <dbReference type="EMBL" id="PNR26201.1"/>
    </source>
</evidence>
<dbReference type="OrthoDB" id="408788at2759"/>
<gene>
    <name evidence="20" type="primary">LOC112278368</name>
    <name evidence="19" type="ORF">PHYPA_030775</name>
</gene>
<dbReference type="InterPro" id="IPR012946">
    <property type="entry name" value="X8"/>
</dbReference>
<accession>A0A2K1IA98</accession>
<evidence type="ECO:0000256" key="6">
    <source>
        <dbReference type="ARBA" id="ARBA00022475"/>
    </source>
</evidence>
<dbReference type="GO" id="GO:0006952">
    <property type="term" value="P:defense response"/>
    <property type="evidence" value="ECO:0007669"/>
    <property type="project" value="UniProtKB-KW"/>
</dbReference>
<dbReference type="InterPro" id="IPR044965">
    <property type="entry name" value="Glyco_hydro_17_plant"/>
</dbReference>
<dbReference type="PANTHER" id="PTHR32227">
    <property type="entry name" value="GLUCAN ENDO-1,3-BETA-GLUCOSIDASE BG1-RELATED-RELATED"/>
    <property type="match status" value="1"/>
</dbReference>
<organism evidence="19">
    <name type="scientific">Physcomitrium patens</name>
    <name type="common">Spreading-leaved earth moss</name>
    <name type="synonym">Physcomitrella patens</name>
    <dbReference type="NCBI Taxonomy" id="3218"/>
    <lineage>
        <taxon>Eukaryota</taxon>
        <taxon>Viridiplantae</taxon>
        <taxon>Streptophyta</taxon>
        <taxon>Embryophyta</taxon>
        <taxon>Bryophyta</taxon>
        <taxon>Bryophytina</taxon>
        <taxon>Bryopsida</taxon>
        <taxon>Funariidae</taxon>
        <taxon>Funariales</taxon>
        <taxon>Funariaceae</taxon>
        <taxon>Physcomitrium</taxon>
    </lineage>
</organism>
<dbReference type="InterPro" id="IPR000490">
    <property type="entry name" value="Glyco_hydro_17"/>
</dbReference>
<evidence type="ECO:0000256" key="10">
    <source>
        <dbReference type="ARBA" id="ARBA00023136"/>
    </source>
</evidence>
<reference evidence="19 21" key="2">
    <citation type="journal article" date="2018" name="Plant J.">
        <title>The Physcomitrella patens chromosome-scale assembly reveals moss genome structure and evolution.</title>
        <authorList>
            <person name="Lang D."/>
            <person name="Ullrich K.K."/>
            <person name="Murat F."/>
            <person name="Fuchs J."/>
            <person name="Jenkins J."/>
            <person name="Haas F.B."/>
            <person name="Piednoel M."/>
            <person name="Gundlach H."/>
            <person name="Van Bel M."/>
            <person name="Meyberg R."/>
            <person name="Vives C."/>
            <person name="Morata J."/>
            <person name="Symeonidi A."/>
            <person name="Hiss M."/>
            <person name="Muchero W."/>
            <person name="Kamisugi Y."/>
            <person name="Saleh O."/>
            <person name="Blanc G."/>
            <person name="Decker E.L."/>
            <person name="van Gessel N."/>
            <person name="Grimwood J."/>
            <person name="Hayes R.D."/>
            <person name="Graham S.W."/>
            <person name="Gunter L.E."/>
            <person name="McDaniel S.F."/>
            <person name="Hoernstein S.N.W."/>
            <person name="Larsson A."/>
            <person name="Li F.W."/>
            <person name="Perroud P.F."/>
            <person name="Phillips J."/>
            <person name="Ranjan P."/>
            <person name="Rokshar D.S."/>
            <person name="Rothfels C.J."/>
            <person name="Schneider L."/>
            <person name="Shu S."/>
            <person name="Stevenson D.W."/>
            <person name="Thummler F."/>
            <person name="Tillich M."/>
            <person name="Villarreal Aguilar J.C."/>
            <person name="Widiez T."/>
            <person name="Wong G.K."/>
            <person name="Wymore A."/>
            <person name="Zhang Y."/>
            <person name="Zimmer A.D."/>
            <person name="Quatrano R.S."/>
            <person name="Mayer K.F.X."/>
            <person name="Goodstein D."/>
            <person name="Casacuberta J.M."/>
            <person name="Vandepoele K."/>
            <person name="Reski R."/>
            <person name="Cuming A.C."/>
            <person name="Tuskan G.A."/>
            <person name="Maumus F."/>
            <person name="Salse J."/>
            <person name="Schmutz J."/>
            <person name="Rensing S.A."/>
        </authorList>
    </citation>
    <scope>NUCLEOTIDE SEQUENCE [LARGE SCALE GENOMIC DNA]</scope>
    <source>
        <strain evidence="20 21">cv. Gransden 2004</strain>
    </source>
</reference>
<evidence type="ECO:0000256" key="1">
    <source>
        <dbReference type="ARBA" id="ARBA00000382"/>
    </source>
</evidence>
<dbReference type="PROSITE" id="PS00587">
    <property type="entry name" value="GLYCOSYL_HYDROL_F17"/>
    <property type="match status" value="1"/>
</dbReference>
<comment type="catalytic activity">
    <reaction evidence="1">
        <text>Hydrolysis of (1-&gt;3)-beta-D-glucosidic linkages in (1-&gt;3)-beta-D-glucans.</text>
        <dbReference type="EC" id="3.2.1.39"/>
    </reaction>
</comment>
<evidence type="ECO:0000256" key="3">
    <source>
        <dbReference type="ARBA" id="ARBA00004635"/>
    </source>
</evidence>
<comment type="subcellular location">
    <subcellularLocation>
        <location evidence="2">Cell membrane</location>
    </subcellularLocation>
    <subcellularLocation>
        <location evidence="3">Membrane</location>
        <topology evidence="3">Lipid-anchor</topology>
    </subcellularLocation>
</comment>
<dbReference type="PaxDb" id="3218-PP1S54_130V6.1"/>
<dbReference type="SUPFAM" id="SSF51445">
    <property type="entry name" value="(Trans)glycosidases"/>
    <property type="match status" value="1"/>
</dbReference>
<evidence type="ECO:0000256" key="7">
    <source>
        <dbReference type="ARBA" id="ARBA00022729"/>
    </source>
</evidence>
<evidence type="ECO:0000313" key="21">
    <source>
        <dbReference type="Proteomes" id="UP000006727"/>
    </source>
</evidence>
<evidence type="ECO:0000256" key="4">
    <source>
        <dbReference type="ARBA" id="ARBA00008773"/>
    </source>
</evidence>
<keyword evidence="13" id="KW-0449">Lipoprotein</keyword>
<dbReference type="AlphaFoldDB" id="A0A2K1IA98"/>
<keyword evidence="11" id="KW-1015">Disulfide bond</keyword>
<evidence type="ECO:0000256" key="13">
    <source>
        <dbReference type="ARBA" id="ARBA00023288"/>
    </source>
</evidence>
<evidence type="ECO:0000256" key="9">
    <source>
        <dbReference type="ARBA" id="ARBA00022821"/>
    </source>
</evidence>
<evidence type="ECO:0000256" key="5">
    <source>
        <dbReference type="ARBA" id="ARBA00012780"/>
    </source>
</evidence>
<dbReference type="EC" id="3.2.1.39" evidence="5"/>
<dbReference type="InterPro" id="IPR017853">
    <property type="entry name" value="GH"/>
</dbReference>
<evidence type="ECO:0000256" key="17">
    <source>
        <dbReference type="SAM" id="SignalP"/>
    </source>
</evidence>
<evidence type="ECO:0000256" key="11">
    <source>
        <dbReference type="ARBA" id="ARBA00023157"/>
    </source>
</evidence>
<protein>
    <recommendedName>
        <fullName evidence="5">glucan endo-1,3-beta-D-glucosidase</fullName>
        <ecNumber evidence="5">3.2.1.39</ecNumber>
    </recommendedName>
</protein>
<sequence length="511" mass="54767">MVVMAGHQMHKRQVFSSVVGIVVLCLMARHMETAVAELGVNWGRISSDPLSNDVVVQMLKDNNFVKVKLFDANSEVIESMRGINLEVMVAITNDMLATIAASIDAAAAWVKANVTSHLGNNGVNIKYAAVGNEPFLTGYNGKYVDVTLPALKNVQAALAAAGLAETVKAVVPCNADILSDNSYPSQQTFRADLAPVMLDIVTALQSTNSPFVVNLYPFLNLVLQPTFPVDFAFFTGYNTPLVDGTRIYTNVFDASFDGVVVALNNAGYPNMDVIVGEIGWPTDGANYATIELAQKFNQQLVNHLESGVGTPLRPGKLEAYVFGLLDENAKSTLPGNFERHWGIFNFDGTVKYPLDLTGGVDGTQTALVGSKNVPYYPRQWCVLKPTADLSLLPANLDYACGSTDCTPLFSGGSCSGLTLQQNASYAFNNYYQFNNQLPSACDFQGLAQVTTTDPSSGTCKFTIGVRPVGSQSIAAPGISQSQSSASPTVSFTVLLIINLLIFSCIQSLPFP</sequence>
<reference evidence="20" key="3">
    <citation type="submission" date="2020-12" db="UniProtKB">
        <authorList>
            <consortium name="EnsemblPlants"/>
        </authorList>
    </citation>
    <scope>IDENTIFICATION</scope>
</reference>
<evidence type="ECO:0000256" key="14">
    <source>
        <dbReference type="ARBA" id="ARBA00023295"/>
    </source>
</evidence>
<dbReference type="GeneID" id="112278368"/>
<evidence type="ECO:0000256" key="12">
    <source>
        <dbReference type="ARBA" id="ARBA00023180"/>
    </source>
</evidence>
<dbReference type="Gramene" id="Pp3c27_1960V3.2">
    <property type="protein sequence ID" value="Pp3c27_1960V3.2"/>
    <property type="gene ID" value="Pp3c27_1960"/>
</dbReference>
<dbReference type="FunFam" id="3.20.20.80:FF:000008">
    <property type="entry name" value="Glucan endo-1,3-beta-glucosidase 5"/>
    <property type="match status" value="1"/>
</dbReference>
<dbReference type="EnsemblPlants" id="Pp3c27_1960V3.1">
    <property type="protein sequence ID" value="Pp3c27_1960V3.1"/>
    <property type="gene ID" value="Pp3c27_1960"/>
</dbReference>
<feature type="domain" description="X8" evidence="18">
    <location>
        <begin position="379"/>
        <end position="461"/>
    </location>
</feature>
<dbReference type="RefSeq" id="XP_024367487.1">
    <property type="nucleotide sequence ID" value="XM_024511719.2"/>
</dbReference>
<dbReference type="SMART" id="SM00768">
    <property type="entry name" value="X8"/>
    <property type="match status" value="1"/>
</dbReference>
<keyword evidence="10" id="KW-0472">Membrane</keyword>
<dbReference type="Pfam" id="PF00332">
    <property type="entry name" value="Glyco_hydro_17"/>
    <property type="match status" value="1"/>
</dbReference>
<keyword evidence="21" id="KW-1185">Reference proteome</keyword>
<dbReference type="FunFam" id="1.20.58.1040:FF:000002">
    <property type="entry name" value="Glucan endo-1,3-beta-glucosidase 8"/>
    <property type="match status" value="1"/>
</dbReference>
<dbReference type="KEGG" id="ppp:112278368"/>
<feature type="signal peptide" evidence="17">
    <location>
        <begin position="1"/>
        <end position="36"/>
    </location>
</feature>
<dbReference type="Gene3D" id="1.20.58.1040">
    <property type="match status" value="1"/>
</dbReference>
<evidence type="ECO:0000256" key="15">
    <source>
        <dbReference type="RuleBase" id="RU004335"/>
    </source>
</evidence>
<dbReference type="GO" id="GO:0042973">
    <property type="term" value="F:glucan endo-1,3-beta-D-glucosidase activity"/>
    <property type="evidence" value="ECO:0007669"/>
    <property type="project" value="UniProtKB-EC"/>
</dbReference>
<keyword evidence="9" id="KW-0611">Plant defense</keyword>